<dbReference type="AlphaFoldDB" id="A0AAD6JX17"/>
<reference evidence="2 3" key="1">
    <citation type="journal article" date="2023" name="Int. J. Mol. Sci.">
        <title>De Novo Assembly and Annotation of 11 Diverse Shrub Willow (Salix) Genomes Reveals Novel Gene Organization in Sex-Linked Regions.</title>
        <authorList>
            <person name="Hyden B."/>
            <person name="Feng K."/>
            <person name="Yates T.B."/>
            <person name="Jawdy S."/>
            <person name="Cereghino C."/>
            <person name="Smart L.B."/>
            <person name="Muchero W."/>
        </authorList>
    </citation>
    <scope>NUCLEOTIDE SEQUENCE [LARGE SCALE GENOMIC DNA]</scope>
    <source>
        <tissue evidence="2">Shoot tip</tissue>
    </source>
</reference>
<gene>
    <name evidence="2" type="ORF">OIU84_005511</name>
</gene>
<sequence length="74" mass="8594">MVTSSWRVAFPHRDTSPGLKILKLVRGRNKWVAWQNHRPFSKQQRKLFGNTLIQSGFFSILWLATANVKANSIR</sequence>
<proteinExistence type="predicted"/>
<feature type="transmembrane region" description="Helical" evidence="1">
    <location>
        <begin position="47"/>
        <end position="65"/>
    </location>
</feature>
<keyword evidence="1" id="KW-1133">Transmembrane helix</keyword>
<dbReference type="Proteomes" id="UP001162972">
    <property type="component" value="Chromosome 5"/>
</dbReference>
<evidence type="ECO:0000313" key="2">
    <source>
        <dbReference type="EMBL" id="KAJ6412473.1"/>
    </source>
</evidence>
<keyword evidence="1" id="KW-0812">Transmembrane</keyword>
<name>A0AAD6JX17_9ROSI</name>
<keyword evidence="1" id="KW-0472">Membrane</keyword>
<dbReference type="EMBL" id="JAPFFJ010000013">
    <property type="protein sequence ID" value="KAJ6412473.1"/>
    <property type="molecule type" value="Genomic_DNA"/>
</dbReference>
<protein>
    <submittedName>
        <fullName evidence="2">Uncharacterized protein</fullName>
    </submittedName>
</protein>
<evidence type="ECO:0000256" key="1">
    <source>
        <dbReference type="SAM" id="Phobius"/>
    </source>
</evidence>
<organism evidence="2 3">
    <name type="scientific">Salix udensis</name>
    <dbReference type="NCBI Taxonomy" id="889485"/>
    <lineage>
        <taxon>Eukaryota</taxon>
        <taxon>Viridiplantae</taxon>
        <taxon>Streptophyta</taxon>
        <taxon>Embryophyta</taxon>
        <taxon>Tracheophyta</taxon>
        <taxon>Spermatophyta</taxon>
        <taxon>Magnoliopsida</taxon>
        <taxon>eudicotyledons</taxon>
        <taxon>Gunneridae</taxon>
        <taxon>Pentapetalae</taxon>
        <taxon>rosids</taxon>
        <taxon>fabids</taxon>
        <taxon>Malpighiales</taxon>
        <taxon>Salicaceae</taxon>
        <taxon>Saliceae</taxon>
        <taxon>Salix</taxon>
    </lineage>
</organism>
<comment type="caution">
    <text evidence="2">The sequence shown here is derived from an EMBL/GenBank/DDBJ whole genome shotgun (WGS) entry which is preliminary data.</text>
</comment>
<keyword evidence="3" id="KW-1185">Reference proteome</keyword>
<evidence type="ECO:0000313" key="3">
    <source>
        <dbReference type="Proteomes" id="UP001162972"/>
    </source>
</evidence>
<accession>A0AAD6JX17</accession>